<dbReference type="GO" id="GO:0050265">
    <property type="term" value="F:RNA uridylyltransferase activity"/>
    <property type="evidence" value="ECO:0007669"/>
    <property type="project" value="TreeGrafter"/>
</dbReference>
<dbReference type="GO" id="GO:0005737">
    <property type="term" value="C:cytoplasm"/>
    <property type="evidence" value="ECO:0007669"/>
    <property type="project" value="UniProtKB-SubCell"/>
</dbReference>
<comment type="cofactor">
    <cofactor evidence="2">
        <name>Mg(2+)</name>
        <dbReference type="ChEBI" id="CHEBI:18420"/>
    </cofactor>
</comment>
<keyword evidence="8" id="KW-0479">Metal-binding</keyword>
<sequence length="1118" mass="123737">MPPRDPPGDRVQDIDAGRSRQGEDHSLEHRVRGLILSNTAPAEGPRSSPTPVSQAPDPRVTEQSPPSDEHHSQAPVPASPRTPRRRPNQAQRRQMSAQLTLPIDVRAPIYPPGPFSAPHVPGSGGNISNYIGSTGTNGPTAVPGPHRTHAWAQPTSGSPGSRHNNRQATSPWSASSQAQLDKQSNPYTSSGRQRTHPHPHTRRPYHSVGSLPVMHSGEVFEGSGRAHQPFFMHQGYRDMRKHELLARQAQLLDDLYPIILADAEIDRGDIAEKEAFRITIESICRDVISKFECEHNRRPDFSGHSVQLRCFGSLSSGFATKASDMDLGLLSPESPIQPDAPGSPIPRLLEKALLDAGFGARLLTRTRVPIIKLCERPPPDLLRDLRNEREKWENGLDTELADAVDDENHGDADGRARLATAQTALPSMGEPRCPPHHESEERNKLLSVATDTIASGITPDRATVSLHQAENQSLSAYYASAKRALRKSGGYDLSISNSKNMTRENCEALLAITQSFIAGLRDPTLRSRLSGDQPSKGQIAPMLQNLRTLLGIYVCAEGEEVLMKWENRQAVERTAEREHSLMKIIEVWHALRSKVILGTDSVHHARELQSCLEKMKKYSSVQLILLEQGQYESASHYADRAVKLLADLCPRHPGTDASLTRHILEQYVDGIYNTDIRQTMAGFLATPGEHLCLQGVFLKHKSLQLAQEFERALAKDLYPGVPRSQLEWYIDLLRSSPEPVASKDGIKRWVIPVPSGSASALATIRELPDPSTLAPNRPRDPYSDRLEFPKSGVGVQCDINFSAHLALQNTLLLRCYSHTDPRVRPMVLFIKHWAKVRAINSPYRGTLSSYGFVIMVLHFLINIAQPFVCPNLQKLTTPTSGLPGGEIEDQSHYMGRDVRFWRDEREIIRLAQCNSLNHNGETVGQLLRGFFEYYAQGGPLSTLPGRGFDWGREVVSIRTPGGILTKQEKGWTGAKTVTVIDQPSTDLITQPRNGQEAMGATAPPAEPFIPDSGKNAITAPSSHKPQKSGEIKEIRHRFLFAIEDPFEVDHNIARTVTHHGIVSIRDEFRRAWRIIQNAGHGRADEILLDVADIGTKQESQGALAGLVDEIHGRGIMKD</sequence>
<evidence type="ECO:0000256" key="1">
    <source>
        <dbReference type="ARBA" id="ARBA00001936"/>
    </source>
</evidence>
<evidence type="ECO:0000256" key="10">
    <source>
        <dbReference type="SAM" id="MobiDB-lite"/>
    </source>
</evidence>
<dbReference type="OrthoDB" id="407432at2759"/>
<evidence type="ECO:0000256" key="8">
    <source>
        <dbReference type="ARBA" id="ARBA00022723"/>
    </source>
</evidence>
<dbReference type="AlphaFoldDB" id="A0A2N3N0A4"/>
<comment type="subcellular location">
    <subcellularLocation>
        <location evidence="3">Cytoplasm</location>
    </subcellularLocation>
</comment>
<keyword evidence="14" id="KW-1185">Reference proteome</keyword>
<dbReference type="Proteomes" id="UP000233524">
    <property type="component" value="Unassembled WGS sequence"/>
</dbReference>
<dbReference type="PANTHER" id="PTHR12271:SF40">
    <property type="entry name" value="POLY(A) RNA POLYMERASE GLD2"/>
    <property type="match status" value="1"/>
</dbReference>
<dbReference type="InterPro" id="IPR054708">
    <property type="entry name" value="MTPAP-like_central"/>
</dbReference>
<dbReference type="VEuPathDB" id="FungiDB:jhhlp_007688"/>
<organism evidence="13 14">
    <name type="scientific">Lomentospora prolificans</name>
    <dbReference type="NCBI Taxonomy" id="41688"/>
    <lineage>
        <taxon>Eukaryota</taxon>
        <taxon>Fungi</taxon>
        <taxon>Dikarya</taxon>
        <taxon>Ascomycota</taxon>
        <taxon>Pezizomycotina</taxon>
        <taxon>Sordariomycetes</taxon>
        <taxon>Hypocreomycetidae</taxon>
        <taxon>Microascales</taxon>
        <taxon>Microascaceae</taxon>
        <taxon>Lomentospora</taxon>
    </lineage>
</organism>
<reference evidence="13 14" key="1">
    <citation type="journal article" date="2017" name="G3 (Bethesda)">
        <title>First Draft Genome Sequence of the Pathogenic Fungus Lomentospora prolificans (Formerly Scedosporium prolificans).</title>
        <authorList>
            <person name="Luo R."/>
            <person name="Zimin A."/>
            <person name="Workman R."/>
            <person name="Fan Y."/>
            <person name="Pertea G."/>
            <person name="Grossman N."/>
            <person name="Wear M.P."/>
            <person name="Jia B."/>
            <person name="Miller H."/>
            <person name="Casadevall A."/>
            <person name="Timp W."/>
            <person name="Zhang S.X."/>
            <person name="Salzberg S.L."/>
        </authorList>
    </citation>
    <scope>NUCLEOTIDE SEQUENCE [LARGE SCALE GENOMIC DNA]</scope>
    <source>
        <strain evidence="13 14">JHH-5317</strain>
    </source>
</reference>
<evidence type="ECO:0000313" key="13">
    <source>
        <dbReference type="EMBL" id="PKS05859.1"/>
    </source>
</evidence>
<dbReference type="Pfam" id="PF03828">
    <property type="entry name" value="PAP_assoc"/>
    <property type="match status" value="1"/>
</dbReference>
<dbReference type="EC" id="2.7.7.19" evidence="5"/>
<comment type="caution">
    <text evidence="13">The sequence shown here is derived from an EMBL/GenBank/DDBJ whole genome shotgun (WGS) entry which is preliminary data.</text>
</comment>
<name>A0A2N3N0A4_9PEZI</name>
<dbReference type="EMBL" id="NLAX01001139">
    <property type="protein sequence ID" value="PKS05859.1"/>
    <property type="molecule type" value="Genomic_DNA"/>
</dbReference>
<evidence type="ECO:0000256" key="4">
    <source>
        <dbReference type="ARBA" id="ARBA00008593"/>
    </source>
</evidence>
<dbReference type="GO" id="GO:0010605">
    <property type="term" value="P:negative regulation of macromolecule metabolic process"/>
    <property type="evidence" value="ECO:0007669"/>
    <property type="project" value="UniProtKB-ARBA"/>
</dbReference>
<dbReference type="GO" id="GO:0031123">
    <property type="term" value="P:RNA 3'-end processing"/>
    <property type="evidence" value="ECO:0007669"/>
    <property type="project" value="TreeGrafter"/>
</dbReference>
<evidence type="ECO:0000259" key="12">
    <source>
        <dbReference type="Pfam" id="PF22600"/>
    </source>
</evidence>
<dbReference type="SUPFAM" id="SSF81301">
    <property type="entry name" value="Nucleotidyltransferase"/>
    <property type="match status" value="1"/>
</dbReference>
<dbReference type="Gene3D" id="3.30.460.10">
    <property type="entry name" value="Beta Polymerase, domain 2"/>
    <property type="match status" value="1"/>
</dbReference>
<comment type="cofactor">
    <cofactor evidence="1">
        <name>Mn(2+)</name>
        <dbReference type="ChEBI" id="CHEBI:29035"/>
    </cofactor>
</comment>
<evidence type="ECO:0000256" key="2">
    <source>
        <dbReference type="ARBA" id="ARBA00001946"/>
    </source>
</evidence>
<accession>A0A2N3N0A4</accession>
<protein>
    <recommendedName>
        <fullName evidence="5">polynucleotide adenylyltransferase</fullName>
        <ecNumber evidence="5">2.7.7.19</ecNumber>
    </recommendedName>
</protein>
<feature type="compositionally biased region" description="Polar residues" evidence="10">
    <location>
        <begin position="153"/>
        <end position="192"/>
    </location>
</feature>
<dbReference type="InterPro" id="IPR043519">
    <property type="entry name" value="NT_sf"/>
</dbReference>
<gene>
    <name evidence="13" type="ORF">jhhlp_007688</name>
</gene>
<feature type="domain" description="Poly(A) RNA polymerase mitochondrial-like central palm" evidence="12">
    <location>
        <begin position="270"/>
        <end position="376"/>
    </location>
</feature>
<evidence type="ECO:0000256" key="5">
    <source>
        <dbReference type="ARBA" id="ARBA00012388"/>
    </source>
</evidence>
<dbReference type="GO" id="GO:1990817">
    <property type="term" value="F:poly(A) RNA polymerase activity"/>
    <property type="evidence" value="ECO:0007669"/>
    <property type="project" value="UniProtKB-EC"/>
</dbReference>
<dbReference type="GO" id="GO:0046872">
    <property type="term" value="F:metal ion binding"/>
    <property type="evidence" value="ECO:0007669"/>
    <property type="project" value="UniProtKB-KW"/>
</dbReference>
<evidence type="ECO:0000256" key="6">
    <source>
        <dbReference type="ARBA" id="ARBA00022490"/>
    </source>
</evidence>
<keyword evidence="6" id="KW-0963">Cytoplasm</keyword>
<evidence type="ECO:0000259" key="11">
    <source>
        <dbReference type="Pfam" id="PF03828"/>
    </source>
</evidence>
<evidence type="ECO:0000256" key="3">
    <source>
        <dbReference type="ARBA" id="ARBA00004496"/>
    </source>
</evidence>
<keyword evidence="9" id="KW-0460">Magnesium</keyword>
<dbReference type="STRING" id="41688.A0A2N3N0A4"/>
<evidence type="ECO:0000256" key="7">
    <source>
        <dbReference type="ARBA" id="ARBA00022679"/>
    </source>
</evidence>
<comment type="similarity">
    <text evidence="4">Belongs to the DNA polymerase type-B-like family.</text>
</comment>
<dbReference type="PANTHER" id="PTHR12271">
    <property type="entry name" value="POLY A POLYMERASE CID PAP -RELATED"/>
    <property type="match status" value="1"/>
</dbReference>
<keyword evidence="7" id="KW-0808">Transferase</keyword>
<dbReference type="InParanoid" id="A0A2N3N0A4"/>
<dbReference type="Pfam" id="PF22600">
    <property type="entry name" value="MTPAP-like_central"/>
    <property type="match status" value="1"/>
</dbReference>
<feature type="compositionally biased region" description="Basic residues" evidence="10">
    <location>
        <begin position="193"/>
        <end position="205"/>
    </location>
</feature>
<evidence type="ECO:0000313" key="14">
    <source>
        <dbReference type="Proteomes" id="UP000233524"/>
    </source>
</evidence>
<dbReference type="SUPFAM" id="SSF81631">
    <property type="entry name" value="PAP/OAS1 substrate-binding domain"/>
    <property type="match status" value="1"/>
</dbReference>
<dbReference type="Gene3D" id="1.10.1410.10">
    <property type="match status" value="1"/>
</dbReference>
<feature type="region of interest" description="Disordered" evidence="10">
    <location>
        <begin position="1"/>
        <end position="210"/>
    </location>
</feature>
<evidence type="ECO:0000256" key="9">
    <source>
        <dbReference type="ARBA" id="ARBA00022842"/>
    </source>
</evidence>
<feature type="compositionally biased region" description="Basic and acidic residues" evidence="10">
    <location>
        <begin position="1"/>
        <end position="31"/>
    </location>
</feature>
<proteinExistence type="inferred from homology"/>
<dbReference type="InterPro" id="IPR002058">
    <property type="entry name" value="PAP_assoc"/>
</dbReference>
<feature type="domain" description="PAP-associated" evidence="11">
    <location>
        <begin position="923"/>
        <end position="972"/>
    </location>
</feature>